<evidence type="ECO:0000313" key="2">
    <source>
        <dbReference type="EMBL" id="TQV84929.1"/>
    </source>
</evidence>
<protein>
    <submittedName>
        <fullName evidence="2">NAD-dependent epimerase/dehydratase family protein</fullName>
    </submittedName>
</protein>
<dbReference type="EMBL" id="VIKS01000013">
    <property type="protein sequence ID" value="TQV84929.1"/>
    <property type="molecule type" value="Genomic_DNA"/>
</dbReference>
<proteinExistence type="predicted"/>
<name>A0A545U630_9GAMM</name>
<dbReference type="GO" id="GO:0005737">
    <property type="term" value="C:cytoplasm"/>
    <property type="evidence" value="ECO:0007669"/>
    <property type="project" value="TreeGrafter"/>
</dbReference>
<accession>A0A545U630</accession>
<dbReference type="InterPro" id="IPR016040">
    <property type="entry name" value="NAD(P)-bd_dom"/>
</dbReference>
<dbReference type="Pfam" id="PF13460">
    <property type="entry name" value="NAD_binding_10"/>
    <property type="match status" value="1"/>
</dbReference>
<reference evidence="2 3" key="1">
    <citation type="submission" date="2019-07" db="EMBL/GenBank/DDBJ databases">
        <title>Draft genome for Aliikangiella sp. M105.</title>
        <authorList>
            <person name="Wang G."/>
        </authorList>
    </citation>
    <scope>NUCLEOTIDE SEQUENCE [LARGE SCALE GENOMIC DNA]</scope>
    <source>
        <strain evidence="2 3">M105</strain>
    </source>
</reference>
<organism evidence="2 3">
    <name type="scientific">Aliikangiella coralliicola</name>
    <dbReference type="NCBI Taxonomy" id="2592383"/>
    <lineage>
        <taxon>Bacteria</taxon>
        <taxon>Pseudomonadati</taxon>
        <taxon>Pseudomonadota</taxon>
        <taxon>Gammaproteobacteria</taxon>
        <taxon>Oceanospirillales</taxon>
        <taxon>Pleioneaceae</taxon>
        <taxon>Aliikangiella</taxon>
    </lineage>
</organism>
<evidence type="ECO:0000259" key="1">
    <source>
        <dbReference type="Pfam" id="PF13460"/>
    </source>
</evidence>
<keyword evidence="3" id="KW-1185">Reference proteome</keyword>
<dbReference type="PANTHER" id="PTHR48079">
    <property type="entry name" value="PROTEIN YEEZ"/>
    <property type="match status" value="1"/>
</dbReference>
<dbReference type="Proteomes" id="UP000315439">
    <property type="component" value="Unassembled WGS sequence"/>
</dbReference>
<comment type="caution">
    <text evidence="2">The sequence shown here is derived from an EMBL/GenBank/DDBJ whole genome shotgun (WGS) entry which is preliminary data.</text>
</comment>
<dbReference type="PANTHER" id="PTHR48079:SF6">
    <property type="entry name" value="NAD(P)-BINDING DOMAIN-CONTAINING PROTEIN-RELATED"/>
    <property type="match status" value="1"/>
</dbReference>
<evidence type="ECO:0000313" key="3">
    <source>
        <dbReference type="Proteomes" id="UP000315439"/>
    </source>
</evidence>
<dbReference type="GO" id="GO:0004029">
    <property type="term" value="F:aldehyde dehydrogenase (NAD+) activity"/>
    <property type="evidence" value="ECO:0007669"/>
    <property type="project" value="TreeGrafter"/>
</dbReference>
<sequence length="311" mass="35023">MKFTYCKNISIKESKMKVFITGATGYVGRHIVKVFLESGYQVTALTRQLNRTQQAQISSPNLTWLEGSLESVKQWAPLLPPQNTIIHCAMSYTDGEKEVSELDENVVIELLKHNSHFIYTGNLFACPLPAQNTVKNQISEIAYPSDSNWRIRTENLVLNQSQPSSIIRPGFVYGGAGGYLWHMVPKQEDGNLHYVESATATWPMIHVEDLARLYLHIAKNKIEGIFHGADGVETKVSSILSQLSNLYSAPLVPVKFEEAKETLGKVASYMQTCYLTDTTKTRSSGWHPEKPDFTHHAEAAYLDFQKNLKNQ</sequence>
<dbReference type="SUPFAM" id="SSF51735">
    <property type="entry name" value="NAD(P)-binding Rossmann-fold domains"/>
    <property type="match status" value="1"/>
</dbReference>
<dbReference type="AlphaFoldDB" id="A0A545U630"/>
<gene>
    <name evidence="2" type="ORF">FLL46_21275</name>
</gene>
<feature type="domain" description="NAD(P)-binding" evidence="1">
    <location>
        <begin position="22"/>
        <end position="178"/>
    </location>
</feature>
<dbReference type="Gene3D" id="3.40.50.720">
    <property type="entry name" value="NAD(P)-binding Rossmann-like Domain"/>
    <property type="match status" value="1"/>
</dbReference>
<dbReference type="InterPro" id="IPR051783">
    <property type="entry name" value="NAD(P)-dependent_oxidoreduct"/>
</dbReference>
<dbReference type="InterPro" id="IPR036291">
    <property type="entry name" value="NAD(P)-bd_dom_sf"/>
</dbReference>
<dbReference type="OrthoDB" id="9801056at2"/>